<reference evidence="1" key="1">
    <citation type="submission" date="2009-09" db="EMBL/GenBank/DDBJ databases">
        <authorList>
            <person name="Weinstock G."/>
            <person name="Sodergren E."/>
            <person name="Clifton S."/>
            <person name="Fulton L."/>
            <person name="Fulton B."/>
            <person name="Courtney L."/>
            <person name="Fronick C."/>
            <person name="Harrison M."/>
            <person name="Strong C."/>
            <person name="Farmer C."/>
            <person name="Delahaunty K."/>
            <person name="Markovic C."/>
            <person name="Hall O."/>
            <person name="Minx P."/>
            <person name="Tomlinson C."/>
            <person name="Mitreva M."/>
            <person name="Nelson J."/>
            <person name="Hou S."/>
            <person name="Wollam A."/>
            <person name="Pepin K.H."/>
            <person name="Johnson M."/>
            <person name="Bhonagiri V."/>
            <person name="Nash W.E."/>
            <person name="Warren W."/>
            <person name="Chinwalla A."/>
            <person name="Mardis E.R."/>
            <person name="Wilson R.K."/>
        </authorList>
    </citation>
    <scope>NUCLEOTIDE SEQUENCE [LARGE SCALE GENOMIC DNA]</scope>
    <source>
        <strain evidence="1">DSM 20544</strain>
    </source>
</reference>
<accession>C9KNF9</accession>
<dbReference type="HOGENOM" id="CLU_3170303_0_0_9"/>
<proteinExistence type="predicted"/>
<dbReference type="AlphaFoldDB" id="C9KNF9"/>
<keyword evidence="2" id="KW-1185">Reference proteome</keyword>
<evidence type="ECO:0000313" key="2">
    <source>
        <dbReference type="Proteomes" id="UP000003671"/>
    </source>
</evidence>
<dbReference type="Proteomes" id="UP000003671">
    <property type="component" value="Unassembled WGS sequence"/>
</dbReference>
<evidence type="ECO:0000313" key="1">
    <source>
        <dbReference type="EMBL" id="EEX68583.1"/>
    </source>
</evidence>
<gene>
    <name evidence="1" type="ORF">MITSMUL_04647</name>
</gene>
<sequence length="47" mass="5455">MMNRYWDYYNIEWKGTSDENGMQAIAGLYAAEVHILFDLFVHSAGIL</sequence>
<comment type="caution">
    <text evidence="1">The sequence shown here is derived from an EMBL/GenBank/DDBJ whole genome shotgun (WGS) entry which is preliminary data.</text>
</comment>
<name>C9KNF9_9FIRM</name>
<protein>
    <submittedName>
        <fullName evidence="1">Uncharacterized protein</fullName>
    </submittedName>
</protein>
<dbReference type="EMBL" id="ABWK02000017">
    <property type="protein sequence ID" value="EEX68583.1"/>
    <property type="molecule type" value="Genomic_DNA"/>
</dbReference>
<dbReference type="STRING" id="500635.MITSMUL_04647"/>
<organism evidence="1 2">
    <name type="scientific">Mitsuokella multacida DSM 20544</name>
    <dbReference type="NCBI Taxonomy" id="500635"/>
    <lineage>
        <taxon>Bacteria</taxon>
        <taxon>Bacillati</taxon>
        <taxon>Bacillota</taxon>
        <taxon>Negativicutes</taxon>
        <taxon>Selenomonadales</taxon>
        <taxon>Selenomonadaceae</taxon>
        <taxon>Mitsuokella</taxon>
    </lineage>
</organism>